<evidence type="ECO:0000256" key="5">
    <source>
        <dbReference type="ARBA" id="ARBA00023002"/>
    </source>
</evidence>
<keyword evidence="3" id="KW-0575">Peroxidase</keyword>
<dbReference type="RefSeq" id="WP_014019794.1">
    <property type="nucleotide sequence ID" value="NC_015914.1"/>
</dbReference>
<gene>
    <name evidence="14" type="ordered locus">Cycma_1745</name>
</gene>
<feature type="compositionally biased region" description="Polar residues" evidence="12">
    <location>
        <begin position="1"/>
        <end position="13"/>
    </location>
</feature>
<dbReference type="EC" id="1.11.1.24" evidence="2"/>
<dbReference type="eggNOG" id="COG1225">
    <property type="taxonomic scope" value="Bacteria"/>
</dbReference>
<dbReference type="InterPro" id="IPR013766">
    <property type="entry name" value="Thioredoxin_domain"/>
</dbReference>
<evidence type="ECO:0000256" key="11">
    <source>
        <dbReference type="ARBA" id="ARBA00049091"/>
    </source>
</evidence>
<reference evidence="15" key="1">
    <citation type="submission" date="2011-07" db="EMBL/GenBank/DDBJ databases">
        <title>The complete genome of Cyclobacterium marinum DSM 745.</title>
        <authorList>
            <person name="Lucas S."/>
            <person name="Han J."/>
            <person name="Lapidus A."/>
            <person name="Bruce D."/>
            <person name="Goodwin L."/>
            <person name="Pitluck S."/>
            <person name="Peters L."/>
            <person name="Kyrpides N."/>
            <person name="Mavromatis K."/>
            <person name="Ivanova N."/>
            <person name="Ovchinnikova G."/>
            <person name="Chertkov O."/>
            <person name="Detter J.C."/>
            <person name="Tapia R."/>
            <person name="Han C."/>
            <person name="Land M."/>
            <person name="Hauser L."/>
            <person name="Markowitz V."/>
            <person name="Cheng J.-F."/>
            <person name="Hugenholtz P."/>
            <person name="Woyke T."/>
            <person name="Wu D."/>
            <person name="Tindall B."/>
            <person name="Schuetze A."/>
            <person name="Brambilla E."/>
            <person name="Klenk H.-P."/>
            <person name="Eisen J.A."/>
        </authorList>
    </citation>
    <scope>NUCLEOTIDE SEQUENCE [LARGE SCALE GENOMIC DNA]</scope>
    <source>
        <strain evidence="15">ATCC 25205 / DSM 745 / LMG 13164 / NCIMB 1802</strain>
    </source>
</reference>
<dbReference type="SUPFAM" id="SSF52833">
    <property type="entry name" value="Thioredoxin-like"/>
    <property type="match status" value="1"/>
</dbReference>
<evidence type="ECO:0000256" key="2">
    <source>
        <dbReference type="ARBA" id="ARBA00013017"/>
    </source>
</evidence>
<name>G0IVV4_CYCMS</name>
<evidence type="ECO:0000256" key="10">
    <source>
        <dbReference type="ARBA" id="ARBA00042639"/>
    </source>
</evidence>
<dbReference type="InterPro" id="IPR000866">
    <property type="entry name" value="AhpC/TSA"/>
</dbReference>
<evidence type="ECO:0000256" key="8">
    <source>
        <dbReference type="ARBA" id="ARBA00032824"/>
    </source>
</evidence>
<dbReference type="InterPro" id="IPR050924">
    <property type="entry name" value="Peroxiredoxin_BCP/PrxQ"/>
</dbReference>
<keyword evidence="6" id="KW-1015">Disulfide bond</keyword>
<comment type="catalytic activity">
    <reaction evidence="11">
        <text>a hydroperoxide + [thioredoxin]-dithiol = an alcohol + [thioredoxin]-disulfide + H2O</text>
        <dbReference type="Rhea" id="RHEA:62620"/>
        <dbReference type="Rhea" id="RHEA-COMP:10698"/>
        <dbReference type="Rhea" id="RHEA-COMP:10700"/>
        <dbReference type="ChEBI" id="CHEBI:15377"/>
        <dbReference type="ChEBI" id="CHEBI:29950"/>
        <dbReference type="ChEBI" id="CHEBI:30879"/>
        <dbReference type="ChEBI" id="CHEBI:35924"/>
        <dbReference type="ChEBI" id="CHEBI:50058"/>
        <dbReference type="EC" id="1.11.1.24"/>
    </reaction>
</comment>
<dbReference type="AlphaFoldDB" id="G0IVV4"/>
<dbReference type="GO" id="GO:0008379">
    <property type="term" value="F:thioredoxin peroxidase activity"/>
    <property type="evidence" value="ECO:0007669"/>
    <property type="project" value="TreeGrafter"/>
</dbReference>
<evidence type="ECO:0000313" key="14">
    <source>
        <dbReference type="EMBL" id="AEL25499.1"/>
    </source>
</evidence>
<dbReference type="Pfam" id="PF00578">
    <property type="entry name" value="AhpC-TSA"/>
    <property type="match status" value="1"/>
</dbReference>
<dbReference type="Gene3D" id="3.40.30.10">
    <property type="entry name" value="Glutaredoxin"/>
    <property type="match status" value="1"/>
</dbReference>
<dbReference type="PROSITE" id="PS51352">
    <property type="entry name" value="THIOREDOXIN_2"/>
    <property type="match status" value="1"/>
</dbReference>
<dbReference type="PANTHER" id="PTHR42801:SF7">
    <property type="entry name" value="SLL1159 PROTEIN"/>
    <property type="match status" value="1"/>
</dbReference>
<dbReference type="InterPro" id="IPR036249">
    <property type="entry name" value="Thioredoxin-like_sf"/>
</dbReference>
<evidence type="ECO:0000256" key="6">
    <source>
        <dbReference type="ARBA" id="ARBA00023157"/>
    </source>
</evidence>
<proteinExistence type="inferred from homology"/>
<dbReference type="EMBL" id="CP002955">
    <property type="protein sequence ID" value="AEL25499.1"/>
    <property type="molecule type" value="Genomic_DNA"/>
</dbReference>
<comment type="function">
    <text evidence="1">Thiol-specific peroxidase that catalyzes the reduction of hydrogen peroxide and organic hydroperoxides to water and alcohols, respectively. Plays a role in cell protection against oxidative stress by detoxifying peroxides and as sensor of hydrogen peroxide-mediated signaling events.</text>
</comment>
<dbReference type="STRING" id="880070.Cycma_1745"/>
<dbReference type="OrthoDB" id="9809746at2"/>
<accession>G0IVV4</accession>
<evidence type="ECO:0000256" key="3">
    <source>
        <dbReference type="ARBA" id="ARBA00022559"/>
    </source>
</evidence>
<dbReference type="GO" id="GO:0005737">
    <property type="term" value="C:cytoplasm"/>
    <property type="evidence" value="ECO:0007669"/>
    <property type="project" value="TreeGrafter"/>
</dbReference>
<dbReference type="PANTHER" id="PTHR42801">
    <property type="entry name" value="THIOREDOXIN-DEPENDENT PEROXIDE REDUCTASE"/>
    <property type="match status" value="1"/>
</dbReference>
<dbReference type="CDD" id="cd02970">
    <property type="entry name" value="PRX_like2"/>
    <property type="match status" value="1"/>
</dbReference>
<keyword evidence="5" id="KW-0560">Oxidoreductase</keyword>
<organism evidence="14 15">
    <name type="scientific">Cyclobacterium marinum (strain ATCC 25205 / DSM 745 / LMG 13164 / NCIMB 1802)</name>
    <name type="common">Flectobacillus marinus</name>
    <dbReference type="NCBI Taxonomy" id="880070"/>
    <lineage>
        <taxon>Bacteria</taxon>
        <taxon>Pseudomonadati</taxon>
        <taxon>Bacteroidota</taxon>
        <taxon>Cytophagia</taxon>
        <taxon>Cytophagales</taxon>
        <taxon>Cyclobacteriaceae</taxon>
        <taxon>Cyclobacterium</taxon>
    </lineage>
</organism>
<evidence type="ECO:0000256" key="9">
    <source>
        <dbReference type="ARBA" id="ARBA00038489"/>
    </source>
</evidence>
<dbReference type="HOGENOM" id="CLU_042529_5_0_10"/>
<evidence type="ECO:0000313" key="15">
    <source>
        <dbReference type="Proteomes" id="UP000001635"/>
    </source>
</evidence>
<feature type="region of interest" description="Disordered" evidence="12">
    <location>
        <begin position="1"/>
        <end position="20"/>
    </location>
</feature>
<dbReference type="KEGG" id="cmr:Cycma_1745"/>
<evidence type="ECO:0000256" key="1">
    <source>
        <dbReference type="ARBA" id="ARBA00003330"/>
    </source>
</evidence>
<dbReference type="GO" id="GO:0034599">
    <property type="term" value="P:cellular response to oxidative stress"/>
    <property type="evidence" value="ECO:0007669"/>
    <property type="project" value="TreeGrafter"/>
</dbReference>
<evidence type="ECO:0000256" key="7">
    <source>
        <dbReference type="ARBA" id="ARBA00023284"/>
    </source>
</evidence>
<evidence type="ECO:0000259" key="13">
    <source>
        <dbReference type="PROSITE" id="PS51352"/>
    </source>
</evidence>
<evidence type="ECO:0000256" key="4">
    <source>
        <dbReference type="ARBA" id="ARBA00022862"/>
    </source>
</evidence>
<evidence type="ECO:0000256" key="12">
    <source>
        <dbReference type="SAM" id="MobiDB-lite"/>
    </source>
</evidence>
<feature type="domain" description="Thioredoxin" evidence="13">
    <location>
        <begin position="49"/>
        <end position="220"/>
    </location>
</feature>
<comment type="similarity">
    <text evidence="9">Belongs to the peroxiredoxin family. BCP/PrxQ subfamily.</text>
</comment>
<sequence>MTEQTKTTLQQDLQAKKDNFNETAPEEIKTIYKAGIDDVKNNGIVKQAKQTGAKAPDFSLPNATGQQVKLSEKIKNGPVILTWYRGGWCPYCNLTLHHLQQFLPDFQKQGAHLLALTPELPDNSISTSEKHNLTFEVLSDIDNQVAKQYGIVFKLTEEVANVYQDKFDLHAYNGNEDNELPLAATYIIGQDGIIKYAFLDSDYRNRANPEDLLAFLKSMK</sequence>
<dbReference type="GO" id="GO:0045454">
    <property type="term" value="P:cell redox homeostasis"/>
    <property type="evidence" value="ECO:0007669"/>
    <property type="project" value="TreeGrafter"/>
</dbReference>
<protein>
    <recommendedName>
        <fullName evidence="2">thioredoxin-dependent peroxiredoxin</fullName>
        <ecNumber evidence="2">1.11.1.24</ecNumber>
    </recommendedName>
    <alternativeName>
        <fullName evidence="8">Thioredoxin peroxidase</fullName>
    </alternativeName>
    <alternativeName>
        <fullName evidence="10">Thioredoxin-dependent peroxiredoxin Bcp</fullName>
    </alternativeName>
</protein>
<keyword evidence="4" id="KW-0049">Antioxidant</keyword>
<dbReference type="Proteomes" id="UP000001635">
    <property type="component" value="Chromosome"/>
</dbReference>
<keyword evidence="7" id="KW-0676">Redox-active center</keyword>
<keyword evidence="15" id="KW-1185">Reference proteome</keyword>